<reference evidence="2" key="1">
    <citation type="submission" date="2016-10" db="EMBL/GenBank/DDBJ databases">
        <authorList>
            <person name="de Groot N.N."/>
        </authorList>
    </citation>
    <scope>NUCLEOTIDE SEQUENCE</scope>
</reference>
<sequence length="76" mass="8817">MRTLLLFVTLLFVSGCSNFTINGTVCDQVASDPNTQNIPKECRKYNEKEAEKAFFKEKKQKPDVDDNIQFQKKEKK</sequence>
<evidence type="ECO:0000256" key="1">
    <source>
        <dbReference type="SAM" id="MobiDB-lite"/>
    </source>
</evidence>
<dbReference type="PROSITE" id="PS51257">
    <property type="entry name" value="PROKAR_LIPOPROTEIN"/>
    <property type="match status" value="1"/>
</dbReference>
<proteinExistence type="predicted"/>
<evidence type="ECO:0000313" key="2">
    <source>
        <dbReference type="EMBL" id="SFV59707.1"/>
    </source>
</evidence>
<accession>A0A1W1C1V8</accession>
<gene>
    <name evidence="2" type="ORF">MNB_SM-7-523</name>
</gene>
<organism evidence="2">
    <name type="scientific">hydrothermal vent metagenome</name>
    <dbReference type="NCBI Taxonomy" id="652676"/>
    <lineage>
        <taxon>unclassified sequences</taxon>
        <taxon>metagenomes</taxon>
        <taxon>ecological metagenomes</taxon>
    </lineage>
</organism>
<feature type="region of interest" description="Disordered" evidence="1">
    <location>
        <begin position="56"/>
        <end position="76"/>
    </location>
</feature>
<protein>
    <recommendedName>
        <fullName evidence="3">Lipoprotein</fullName>
    </recommendedName>
</protein>
<name>A0A1W1C1V8_9ZZZZ</name>
<dbReference type="AlphaFoldDB" id="A0A1W1C1V8"/>
<evidence type="ECO:0008006" key="3">
    <source>
        <dbReference type="Google" id="ProtNLM"/>
    </source>
</evidence>
<dbReference type="EMBL" id="FPHB01000047">
    <property type="protein sequence ID" value="SFV59707.1"/>
    <property type="molecule type" value="Genomic_DNA"/>
</dbReference>